<dbReference type="Gene3D" id="1.10.3720.10">
    <property type="entry name" value="MetI-like"/>
    <property type="match status" value="1"/>
</dbReference>
<evidence type="ECO:0000256" key="3">
    <source>
        <dbReference type="ARBA" id="ARBA00022475"/>
    </source>
</evidence>
<feature type="transmembrane region" description="Helical" evidence="7">
    <location>
        <begin position="91"/>
        <end position="116"/>
    </location>
</feature>
<feature type="transmembrane region" description="Helical" evidence="7">
    <location>
        <begin position="218"/>
        <end position="239"/>
    </location>
</feature>
<evidence type="ECO:0000256" key="5">
    <source>
        <dbReference type="ARBA" id="ARBA00022989"/>
    </source>
</evidence>
<evidence type="ECO:0000256" key="6">
    <source>
        <dbReference type="ARBA" id="ARBA00023136"/>
    </source>
</evidence>
<dbReference type="CDD" id="cd06261">
    <property type="entry name" value="TM_PBP2"/>
    <property type="match status" value="1"/>
</dbReference>
<evidence type="ECO:0000256" key="4">
    <source>
        <dbReference type="ARBA" id="ARBA00022692"/>
    </source>
</evidence>
<feature type="transmembrane region" description="Helical" evidence="7">
    <location>
        <begin position="7"/>
        <end position="24"/>
    </location>
</feature>
<dbReference type="AlphaFoldDB" id="A0A9X1Y5T9"/>
<keyword evidence="4 7" id="KW-0812">Transmembrane</keyword>
<feature type="transmembrane region" description="Helical" evidence="7">
    <location>
        <begin position="57"/>
        <end position="79"/>
    </location>
</feature>
<organism evidence="10 11">
    <name type="scientific">Roseomonas acroporae</name>
    <dbReference type="NCBI Taxonomy" id="2937791"/>
    <lineage>
        <taxon>Bacteria</taxon>
        <taxon>Pseudomonadati</taxon>
        <taxon>Pseudomonadota</taxon>
        <taxon>Alphaproteobacteria</taxon>
        <taxon>Acetobacterales</taxon>
        <taxon>Roseomonadaceae</taxon>
        <taxon>Roseomonas</taxon>
    </lineage>
</organism>
<evidence type="ECO:0000256" key="1">
    <source>
        <dbReference type="ARBA" id="ARBA00004651"/>
    </source>
</evidence>
<dbReference type="GO" id="GO:0055085">
    <property type="term" value="P:transmembrane transport"/>
    <property type="evidence" value="ECO:0007669"/>
    <property type="project" value="InterPro"/>
</dbReference>
<keyword evidence="6 7" id="KW-0472">Membrane</keyword>
<feature type="compositionally biased region" description="Basic and acidic residues" evidence="8">
    <location>
        <begin position="263"/>
        <end position="289"/>
    </location>
</feature>
<dbReference type="SUPFAM" id="SSF161098">
    <property type="entry name" value="MetI-like"/>
    <property type="match status" value="1"/>
</dbReference>
<dbReference type="InterPro" id="IPR000515">
    <property type="entry name" value="MetI-like"/>
</dbReference>
<dbReference type="PROSITE" id="PS50928">
    <property type="entry name" value="ABC_TM1"/>
    <property type="match status" value="1"/>
</dbReference>
<evidence type="ECO:0000259" key="9">
    <source>
        <dbReference type="PROSITE" id="PS50928"/>
    </source>
</evidence>
<dbReference type="Pfam" id="PF00528">
    <property type="entry name" value="BPD_transp_1"/>
    <property type="match status" value="1"/>
</dbReference>
<evidence type="ECO:0000256" key="2">
    <source>
        <dbReference type="ARBA" id="ARBA00022448"/>
    </source>
</evidence>
<feature type="transmembrane region" description="Helical" evidence="7">
    <location>
        <begin position="122"/>
        <end position="141"/>
    </location>
</feature>
<name>A0A9X1Y5T9_9PROT</name>
<comment type="caution">
    <text evidence="10">The sequence shown here is derived from an EMBL/GenBank/DDBJ whole genome shotgun (WGS) entry which is preliminary data.</text>
</comment>
<feature type="transmembrane region" description="Helical" evidence="7">
    <location>
        <begin position="162"/>
        <end position="192"/>
    </location>
</feature>
<evidence type="ECO:0000313" key="11">
    <source>
        <dbReference type="Proteomes" id="UP001139516"/>
    </source>
</evidence>
<evidence type="ECO:0000313" key="10">
    <source>
        <dbReference type="EMBL" id="MCK8784494.1"/>
    </source>
</evidence>
<protein>
    <submittedName>
        <fullName evidence="10">ABC transporter permease</fullName>
    </submittedName>
</protein>
<dbReference type="GO" id="GO:0005886">
    <property type="term" value="C:plasma membrane"/>
    <property type="evidence" value="ECO:0007669"/>
    <property type="project" value="UniProtKB-SubCell"/>
</dbReference>
<keyword evidence="2 7" id="KW-0813">Transport</keyword>
<evidence type="ECO:0000256" key="8">
    <source>
        <dbReference type="SAM" id="MobiDB-lite"/>
    </source>
</evidence>
<dbReference type="PANTHER" id="PTHR30151:SF20">
    <property type="entry name" value="ABC TRANSPORTER PERMEASE PROTEIN HI_0355-RELATED"/>
    <property type="match status" value="1"/>
</dbReference>
<keyword evidence="3" id="KW-1003">Cell membrane</keyword>
<reference evidence="10" key="1">
    <citation type="submission" date="2022-04" db="EMBL/GenBank/DDBJ databases">
        <title>Roseomonas acroporae sp. nov., isolated from coral Acropora digitifera.</title>
        <authorList>
            <person name="Sun H."/>
        </authorList>
    </citation>
    <scope>NUCLEOTIDE SEQUENCE</scope>
    <source>
        <strain evidence="10">NAR14</strain>
    </source>
</reference>
<evidence type="ECO:0000256" key="7">
    <source>
        <dbReference type="RuleBase" id="RU363032"/>
    </source>
</evidence>
<dbReference type="Proteomes" id="UP001139516">
    <property type="component" value="Unassembled WGS sequence"/>
</dbReference>
<feature type="compositionally biased region" description="Low complexity" evidence="8">
    <location>
        <begin position="290"/>
        <end position="315"/>
    </location>
</feature>
<feature type="region of interest" description="Disordered" evidence="8">
    <location>
        <begin position="249"/>
        <end position="315"/>
    </location>
</feature>
<sequence length="315" mass="33454">MRTLRGLLLPTIGMVAFVLLWEAAVDVFRIPSFLVPAPSAVYEELIAFPGWYAEQTAYTAMVTLAGFVLAAVLGFLFAVVITESPLLDRLLFPLFVALNSIPKVAIAPLFLIWFGTGALPKVAIAFLVAVFAVVIDASLGLRSVHPDVLDLARALRGSRLKVLLRIKLFAALPSLFAGLKVAMALALVGAIVGEFVSSQNGLGQVILSAQGTFDTARVFAALTILAVLGVALIGAVDLAEHLAMPWRHRSVRRQRPRAAAAERQLDPAAERQLDPAAERQPDPAAERQPDPAAGRRPGAAAERPPGVAAPRQATG</sequence>
<keyword evidence="11" id="KW-1185">Reference proteome</keyword>
<feature type="domain" description="ABC transmembrane type-1" evidence="9">
    <location>
        <begin position="56"/>
        <end position="234"/>
    </location>
</feature>
<accession>A0A9X1Y5T9</accession>
<dbReference type="InterPro" id="IPR035906">
    <property type="entry name" value="MetI-like_sf"/>
</dbReference>
<dbReference type="RefSeq" id="WP_248666619.1">
    <property type="nucleotide sequence ID" value="NZ_JALPRX010000034.1"/>
</dbReference>
<keyword evidence="5 7" id="KW-1133">Transmembrane helix</keyword>
<proteinExistence type="inferred from homology"/>
<dbReference type="EMBL" id="JALPRX010000034">
    <property type="protein sequence ID" value="MCK8784494.1"/>
    <property type="molecule type" value="Genomic_DNA"/>
</dbReference>
<comment type="similarity">
    <text evidence="7">Belongs to the binding-protein-dependent transport system permease family.</text>
</comment>
<dbReference type="PANTHER" id="PTHR30151">
    <property type="entry name" value="ALKANE SULFONATE ABC TRANSPORTER-RELATED, MEMBRANE SUBUNIT"/>
    <property type="match status" value="1"/>
</dbReference>
<gene>
    <name evidence="10" type="ORF">M0638_08890</name>
</gene>
<comment type="subcellular location">
    <subcellularLocation>
        <location evidence="1 7">Cell membrane</location>
        <topology evidence="1 7">Multi-pass membrane protein</topology>
    </subcellularLocation>
</comment>